<gene>
    <name evidence="1" type="ORF">ACMD2_18761</name>
</gene>
<proteinExistence type="predicted"/>
<organism evidence="1 2">
    <name type="scientific">Ananas comosus</name>
    <name type="common">Pineapple</name>
    <name type="synonym">Ananas ananas</name>
    <dbReference type="NCBI Taxonomy" id="4615"/>
    <lineage>
        <taxon>Eukaryota</taxon>
        <taxon>Viridiplantae</taxon>
        <taxon>Streptophyta</taxon>
        <taxon>Embryophyta</taxon>
        <taxon>Tracheophyta</taxon>
        <taxon>Spermatophyta</taxon>
        <taxon>Magnoliopsida</taxon>
        <taxon>Liliopsida</taxon>
        <taxon>Poales</taxon>
        <taxon>Bromeliaceae</taxon>
        <taxon>Bromelioideae</taxon>
        <taxon>Ananas</taxon>
    </lineage>
</organism>
<accession>A0A199UJ07</accession>
<reference evidence="1 2" key="1">
    <citation type="journal article" date="2016" name="DNA Res.">
        <title>The draft genome of MD-2 pineapple using hybrid error correction of long reads.</title>
        <authorList>
            <person name="Redwan R.M."/>
            <person name="Saidin A."/>
            <person name="Kumar S.V."/>
        </authorList>
    </citation>
    <scope>NUCLEOTIDE SEQUENCE [LARGE SCALE GENOMIC DNA]</scope>
    <source>
        <strain evidence="2">cv. MD2</strain>
        <tissue evidence="1">Leaf</tissue>
    </source>
</reference>
<protein>
    <submittedName>
        <fullName evidence="1">Uncharacterized protein</fullName>
    </submittedName>
</protein>
<sequence length="148" mass="17487">MDPMRWIQISSNLPSPLTVLYGIRKLLDETCSGKMVNEWDWIEEMAEYVKLWEYIDKVFRQRDFLNSMKYAKIMVGSSKDYFEPSSPLLCSFQQLPLAKPKPMMTDTYNSDLQCNAPIINPLQRAVEDEEEDQRRRIRLRGSERIEEA</sequence>
<comment type="caution">
    <text evidence="1">The sequence shown here is derived from an EMBL/GenBank/DDBJ whole genome shotgun (WGS) entry which is preliminary data.</text>
</comment>
<dbReference type="AlphaFoldDB" id="A0A199UJ07"/>
<evidence type="ECO:0000313" key="2">
    <source>
        <dbReference type="Proteomes" id="UP000092600"/>
    </source>
</evidence>
<dbReference type="EMBL" id="LSRQ01007531">
    <property type="protein sequence ID" value="OAY64872.1"/>
    <property type="molecule type" value="Genomic_DNA"/>
</dbReference>
<dbReference type="Proteomes" id="UP000092600">
    <property type="component" value="Unassembled WGS sequence"/>
</dbReference>
<evidence type="ECO:0000313" key="1">
    <source>
        <dbReference type="EMBL" id="OAY64872.1"/>
    </source>
</evidence>
<name>A0A199UJ07_ANACO</name>